<proteinExistence type="predicted"/>
<dbReference type="Gene3D" id="3.40.50.1110">
    <property type="entry name" value="SGNH hydrolase"/>
    <property type="match status" value="1"/>
</dbReference>
<keyword evidence="2" id="KW-0378">Hydrolase</keyword>
<dbReference type="CDD" id="cd01832">
    <property type="entry name" value="SGNH_hydrolase_like_1"/>
    <property type="match status" value="1"/>
</dbReference>
<accession>A0A6P1NX35</accession>
<name>A0A6P1NX35_9BACT</name>
<evidence type="ECO:0000313" key="2">
    <source>
        <dbReference type="EMBL" id="QHL87580.1"/>
    </source>
</evidence>
<dbReference type="SUPFAM" id="SSF52266">
    <property type="entry name" value="SGNH hydrolase"/>
    <property type="match status" value="1"/>
</dbReference>
<keyword evidence="3" id="KW-1185">Reference proteome</keyword>
<dbReference type="Proteomes" id="UP000464214">
    <property type="component" value="Chromosome"/>
</dbReference>
<dbReference type="PROSITE" id="PS51257">
    <property type="entry name" value="PROKAR_LIPOPROTEIN"/>
    <property type="match status" value="1"/>
</dbReference>
<dbReference type="GO" id="GO:0016788">
    <property type="term" value="F:hydrolase activity, acting on ester bonds"/>
    <property type="evidence" value="ECO:0007669"/>
    <property type="project" value="UniProtKB-ARBA"/>
</dbReference>
<dbReference type="Pfam" id="PF13472">
    <property type="entry name" value="Lipase_GDSL_2"/>
    <property type="match status" value="1"/>
</dbReference>
<dbReference type="RefSeq" id="WP_160691112.1">
    <property type="nucleotide sequence ID" value="NZ_CP047897.1"/>
</dbReference>
<feature type="domain" description="SGNH hydrolase-type esterase" evidence="1">
    <location>
        <begin position="41"/>
        <end position="218"/>
    </location>
</feature>
<dbReference type="InterPro" id="IPR036514">
    <property type="entry name" value="SGNH_hydro_sf"/>
</dbReference>
<dbReference type="KEGG" id="nib:GU926_09065"/>
<dbReference type="InterPro" id="IPR013830">
    <property type="entry name" value="SGNH_hydro"/>
</dbReference>
<evidence type="ECO:0000259" key="1">
    <source>
        <dbReference type="Pfam" id="PF13472"/>
    </source>
</evidence>
<dbReference type="EMBL" id="CP047897">
    <property type="protein sequence ID" value="QHL87580.1"/>
    <property type="molecule type" value="Genomic_DNA"/>
</dbReference>
<gene>
    <name evidence="2" type="ORF">GU926_09065</name>
</gene>
<reference evidence="2 3" key="1">
    <citation type="submission" date="2020-01" db="EMBL/GenBank/DDBJ databases">
        <authorList>
            <person name="Kim M."/>
        </authorList>
    </citation>
    <scope>NUCLEOTIDE SEQUENCE [LARGE SCALE GENOMIC DNA]</scope>
    <source>
        <strain evidence="2 3">BT10</strain>
    </source>
</reference>
<protein>
    <submittedName>
        <fullName evidence="2">SGNH/GDSL hydrolase family protein</fullName>
    </submittedName>
</protein>
<sequence length="235" mass="25734">MRYLLPLLIVIATLFTSCEKSPMDELEDALPAPGMAAKFLALGDSYTIGEGVLPTERWPMQLSVLLEKEGIQLGEPLYVAKTGWTTGNLLSYLRTVSMPSDYDLVTLQIGVNNQYQNRSLEEFRSELRSLISIATGLANKSAKNVMLLTIPDWGLTPYATGRNTTTITSQINKFNTVILEEGQKASVVVVNVNDLSKMVTSNQGFVAPDGLHYSGAMYGLWAQRALPTAVAIIKE</sequence>
<dbReference type="AlphaFoldDB" id="A0A6P1NX35"/>
<evidence type="ECO:0000313" key="3">
    <source>
        <dbReference type="Proteomes" id="UP000464214"/>
    </source>
</evidence>
<organism evidence="2 3">
    <name type="scientific">Nibribacter ruber</name>
    <dbReference type="NCBI Taxonomy" id="2698458"/>
    <lineage>
        <taxon>Bacteria</taxon>
        <taxon>Pseudomonadati</taxon>
        <taxon>Bacteroidota</taxon>
        <taxon>Cytophagia</taxon>
        <taxon>Cytophagales</taxon>
        <taxon>Hymenobacteraceae</taxon>
        <taxon>Nibribacter</taxon>
    </lineage>
</organism>